<feature type="signal peptide" evidence="4">
    <location>
        <begin position="1"/>
        <end position="16"/>
    </location>
</feature>
<name>A0A1V6T6S4_9EURO</name>
<organism evidence="5 6">
    <name type="scientific">Penicillium steckii</name>
    <dbReference type="NCBI Taxonomy" id="303698"/>
    <lineage>
        <taxon>Eukaryota</taxon>
        <taxon>Fungi</taxon>
        <taxon>Dikarya</taxon>
        <taxon>Ascomycota</taxon>
        <taxon>Pezizomycotina</taxon>
        <taxon>Eurotiomycetes</taxon>
        <taxon>Eurotiomycetidae</taxon>
        <taxon>Eurotiales</taxon>
        <taxon>Aspergillaceae</taxon>
        <taxon>Penicillium</taxon>
    </lineage>
</organism>
<evidence type="ECO:0000256" key="4">
    <source>
        <dbReference type="SAM" id="SignalP"/>
    </source>
</evidence>
<dbReference type="AlphaFoldDB" id="A0A1V6T6S4"/>
<protein>
    <submittedName>
        <fullName evidence="5">Uncharacterized protein</fullName>
    </submittedName>
</protein>
<dbReference type="SUPFAM" id="SSF57048">
    <property type="entry name" value="Gurmarin-like"/>
    <property type="match status" value="1"/>
</dbReference>
<evidence type="ECO:0000256" key="2">
    <source>
        <dbReference type="ARBA" id="ARBA00022854"/>
    </source>
</evidence>
<proteinExistence type="predicted"/>
<keyword evidence="6" id="KW-1185">Reference proteome</keyword>
<evidence type="ECO:0000313" key="6">
    <source>
        <dbReference type="Proteomes" id="UP000191285"/>
    </source>
</evidence>
<dbReference type="Pfam" id="PF11410">
    <property type="entry name" value="Antifungal_pept"/>
    <property type="match status" value="1"/>
</dbReference>
<accession>A0A1V6T6S4</accession>
<feature type="chain" id="PRO_5013003368" evidence="4">
    <location>
        <begin position="17"/>
        <end position="52"/>
    </location>
</feature>
<dbReference type="InterPro" id="IPR024206">
    <property type="entry name" value="Gurmarin/antimicrobial_peptd"/>
</dbReference>
<dbReference type="Proteomes" id="UP000191285">
    <property type="component" value="Unassembled WGS sequence"/>
</dbReference>
<gene>
    <name evidence="5" type="ORF">PENSTE_c011G08847</name>
</gene>
<dbReference type="EMBL" id="MLKD01000011">
    <property type="protein sequence ID" value="OQE21801.1"/>
    <property type="molecule type" value="Genomic_DNA"/>
</dbReference>
<evidence type="ECO:0000256" key="1">
    <source>
        <dbReference type="ARBA" id="ARBA00022529"/>
    </source>
</evidence>
<keyword evidence="2" id="KW-0960">Knottin</keyword>
<keyword evidence="3" id="KW-1015">Disulfide bond</keyword>
<dbReference type="OrthoDB" id="4233515at2759"/>
<evidence type="ECO:0000313" key="5">
    <source>
        <dbReference type="EMBL" id="OQE21801.1"/>
    </source>
</evidence>
<dbReference type="InterPro" id="IPR009101">
    <property type="entry name" value="Gurmarin/antifun_pep"/>
</dbReference>
<evidence type="ECO:0000256" key="3">
    <source>
        <dbReference type="ARBA" id="ARBA00023157"/>
    </source>
</evidence>
<reference evidence="6" key="1">
    <citation type="journal article" date="2017" name="Nat. Microbiol.">
        <title>Global analysis of biosynthetic gene clusters reveals vast potential of secondary metabolite production in Penicillium species.</title>
        <authorList>
            <person name="Nielsen J.C."/>
            <person name="Grijseels S."/>
            <person name="Prigent S."/>
            <person name="Ji B."/>
            <person name="Dainat J."/>
            <person name="Nielsen K.F."/>
            <person name="Frisvad J.C."/>
            <person name="Workman M."/>
            <person name="Nielsen J."/>
        </authorList>
    </citation>
    <scope>NUCLEOTIDE SEQUENCE [LARGE SCALE GENOMIC DNA]</scope>
    <source>
        <strain evidence="6">IBT 24891</strain>
    </source>
</reference>
<keyword evidence="4" id="KW-0732">Signal</keyword>
<sequence length="52" mass="5374">MRLTFLVLALTGLSMAAKPLGPGATCKKDGSMGTCKSNVCVQQKNADTGKCK</sequence>
<comment type="caution">
    <text evidence="5">The sequence shown here is derived from an EMBL/GenBank/DDBJ whole genome shotgun (WGS) entry which is preliminary data.</text>
</comment>
<keyword evidence="1" id="KW-0929">Antimicrobial</keyword>